<dbReference type="InterPro" id="IPR019619">
    <property type="entry name" value="DUF2490"/>
</dbReference>
<accession>A0A931E4M5</accession>
<dbReference type="Pfam" id="PF10677">
    <property type="entry name" value="DUF2490"/>
    <property type="match status" value="1"/>
</dbReference>
<evidence type="ECO:0000256" key="1">
    <source>
        <dbReference type="SAM" id="SignalP"/>
    </source>
</evidence>
<reference evidence="2" key="1">
    <citation type="submission" date="2020-11" db="EMBL/GenBank/DDBJ databases">
        <title>Bacterial whole genome sequence for Panacibacter sp. DH6.</title>
        <authorList>
            <person name="Le V."/>
            <person name="Ko S."/>
            <person name="Ahn C.-Y."/>
            <person name="Oh H.-M."/>
        </authorList>
    </citation>
    <scope>NUCLEOTIDE SEQUENCE</scope>
    <source>
        <strain evidence="2">DH6</strain>
    </source>
</reference>
<sequence length="247" mass="28744">MRKTLAALLLALPLFSVAQNRISEHNTIGWYALFVTPKISDKVSAHIEYQWRRTNIIEGWQQSLPRVGINYKVNSHVTVHVGYAFIHTFPYGTYSLASVPKTFPEHRMYEQVTVTTPVGKTTLAHRLRLEQRWLGRFNSIESAKPDTWIYLNRLRYMPRLDVPLDKHWYVAGYDEIFMGFGKNVGENIFDQNRVALLAGYRFNPTFRIEAGYLNQIVQLGREIDNKNVFQHNNGIVLNTYINIAKRK</sequence>
<gene>
    <name evidence="2" type="ORF">I5907_01545</name>
</gene>
<feature type="signal peptide" evidence="1">
    <location>
        <begin position="1"/>
        <end position="18"/>
    </location>
</feature>
<evidence type="ECO:0000313" key="2">
    <source>
        <dbReference type="EMBL" id="MBG9374903.1"/>
    </source>
</evidence>
<feature type="chain" id="PRO_5037266508" evidence="1">
    <location>
        <begin position="19"/>
        <end position="247"/>
    </location>
</feature>
<dbReference type="EMBL" id="JADWYR010000001">
    <property type="protein sequence ID" value="MBG9374903.1"/>
    <property type="molecule type" value="Genomic_DNA"/>
</dbReference>
<keyword evidence="3" id="KW-1185">Reference proteome</keyword>
<dbReference type="Proteomes" id="UP000628448">
    <property type="component" value="Unassembled WGS sequence"/>
</dbReference>
<dbReference type="AlphaFoldDB" id="A0A931E4M5"/>
<organism evidence="2 3">
    <name type="scientific">Panacibacter microcysteis</name>
    <dbReference type="NCBI Taxonomy" id="2793269"/>
    <lineage>
        <taxon>Bacteria</taxon>
        <taxon>Pseudomonadati</taxon>
        <taxon>Bacteroidota</taxon>
        <taxon>Chitinophagia</taxon>
        <taxon>Chitinophagales</taxon>
        <taxon>Chitinophagaceae</taxon>
        <taxon>Panacibacter</taxon>
    </lineage>
</organism>
<protein>
    <submittedName>
        <fullName evidence="2">DUF2490 domain-containing protein</fullName>
    </submittedName>
</protein>
<keyword evidence="1" id="KW-0732">Signal</keyword>
<proteinExistence type="predicted"/>
<dbReference type="RefSeq" id="WP_196988989.1">
    <property type="nucleotide sequence ID" value="NZ_JADWYR010000001.1"/>
</dbReference>
<evidence type="ECO:0000313" key="3">
    <source>
        <dbReference type="Proteomes" id="UP000628448"/>
    </source>
</evidence>
<name>A0A931E4M5_9BACT</name>
<comment type="caution">
    <text evidence="2">The sequence shown here is derived from an EMBL/GenBank/DDBJ whole genome shotgun (WGS) entry which is preliminary data.</text>
</comment>